<comment type="subcellular location">
    <subcellularLocation>
        <location evidence="2 17">Mitochondrion membrane</location>
        <topology evidence="2 17">Multi-pass membrane protein</topology>
    </subcellularLocation>
</comment>
<dbReference type="GO" id="GO:0008137">
    <property type="term" value="F:NADH dehydrogenase (ubiquinone) activity"/>
    <property type="evidence" value="ECO:0007669"/>
    <property type="project" value="UniProtKB-UniRule"/>
</dbReference>
<comment type="catalytic activity">
    <reaction evidence="16 17">
        <text>a ubiquinone + NADH + 5 H(+)(in) = a ubiquinol + NAD(+) + 4 H(+)(out)</text>
        <dbReference type="Rhea" id="RHEA:29091"/>
        <dbReference type="Rhea" id="RHEA-COMP:9565"/>
        <dbReference type="Rhea" id="RHEA-COMP:9566"/>
        <dbReference type="ChEBI" id="CHEBI:15378"/>
        <dbReference type="ChEBI" id="CHEBI:16389"/>
        <dbReference type="ChEBI" id="CHEBI:17976"/>
        <dbReference type="ChEBI" id="CHEBI:57540"/>
        <dbReference type="ChEBI" id="CHEBI:57945"/>
        <dbReference type="EC" id="7.1.1.2"/>
    </reaction>
</comment>
<evidence type="ECO:0000256" key="3">
    <source>
        <dbReference type="ARBA" id="ARBA00009025"/>
    </source>
</evidence>
<comment type="similarity">
    <text evidence="3 17">Belongs to the complex I subunit 4 family.</text>
</comment>
<evidence type="ECO:0000313" key="20">
    <source>
        <dbReference type="EMBL" id="WAK83073.1"/>
    </source>
</evidence>
<evidence type="ECO:0000256" key="13">
    <source>
        <dbReference type="ARBA" id="ARBA00023075"/>
    </source>
</evidence>
<dbReference type="GO" id="GO:0015990">
    <property type="term" value="P:electron transport coupled proton transport"/>
    <property type="evidence" value="ECO:0007669"/>
    <property type="project" value="TreeGrafter"/>
</dbReference>
<evidence type="ECO:0000259" key="18">
    <source>
        <dbReference type="Pfam" id="PF00361"/>
    </source>
</evidence>
<feature type="transmembrane region" description="Helical" evidence="17">
    <location>
        <begin position="407"/>
        <end position="426"/>
    </location>
</feature>
<keyword evidence="10 17" id="KW-0249">Electron transport</keyword>
<dbReference type="GO" id="GO:0048039">
    <property type="term" value="F:ubiquinone binding"/>
    <property type="evidence" value="ECO:0007669"/>
    <property type="project" value="TreeGrafter"/>
</dbReference>
<protein>
    <recommendedName>
        <fullName evidence="5 17">NADH-ubiquinone oxidoreductase chain 4</fullName>
        <ecNumber evidence="4 17">7.1.1.2</ecNumber>
    </recommendedName>
</protein>
<evidence type="ECO:0000256" key="14">
    <source>
        <dbReference type="ARBA" id="ARBA00023128"/>
    </source>
</evidence>
<evidence type="ECO:0000256" key="8">
    <source>
        <dbReference type="ARBA" id="ARBA00022692"/>
    </source>
</evidence>
<feature type="domain" description="NADH:quinone oxidoreductase/Mrp antiporter transmembrane" evidence="18">
    <location>
        <begin position="117"/>
        <end position="398"/>
    </location>
</feature>
<proteinExistence type="inferred from homology"/>
<evidence type="ECO:0000259" key="19">
    <source>
        <dbReference type="Pfam" id="PF01059"/>
    </source>
</evidence>
<evidence type="ECO:0000256" key="4">
    <source>
        <dbReference type="ARBA" id="ARBA00012944"/>
    </source>
</evidence>
<evidence type="ECO:0000256" key="1">
    <source>
        <dbReference type="ARBA" id="ARBA00003257"/>
    </source>
</evidence>
<feature type="transmembrane region" description="Helical" evidence="17">
    <location>
        <begin position="94"/>
        <end position="113"/>
    </location>
</feature>
<keyword evidence="13 17" id="KW-0830">Ubiquinone</keyword>
<feature type="transmembrane region" description="Helical" evidence="17">
    <location>
        <begin position="227"/>
        <end position="246"/>
    </location>
</feature>
<evidence type="ECO:0000256" key="2">
    <source>
        <dbReference type="ARBA" id="ARBA00004225"/>
    </source>
</evidence>
<feature type="transmembrane region" description="Helical" evidence="17">
    <location>
        <begin position="258"/>
        <end position="277"/>
    </location>
</feature>
<dbReference type="InterPro" id="IPR001750">
    <property type="entry name" value="ND/Mrp_TM"/>
</dbReference>
<dbReference type="PANTHER" id="PTHR43507:SF20">
    <property type="entry name" value="NADH-UBIQUINONE OXIDOREDUCTASE CHAIN 4"/>
    <property type="match status" value="1"/>
</dbReference>
<evidence type="ECO:0000256" key="5">
    <source>
        <dbReference type="ARBA" id="ARBA00021006"/>
    </source>
</evidence>
<feature type="transmembrane region" description="Helical" evidence="17">
    <location>
        <begin position="345"/>
        <end position="366"/>
    </location>
</feature>
<feature type="transmembrane region" description="Helical" evidence="17">
    <location>
        <begin position="192"/>
        <end position="215"/>
    </location>
</feature>
<dbReference type="EC" id="7.1.1.2" evidence="4 17"/>
<feature type="transmembrane region" description="Helical" evidence="17">
    <location>
        <begin position="119"/>
        <end position="141"/>
    </location>
</feature>
<dbReference type="EMBL" id="OL757400">
    <property type="protein sequence ID" value="WAK83073.1"/>
    <property type="molecule type" value="Genomic_DNA"/>
</dbReference>
<dbReference type="AlphaFoldDB" id="A0A9E9BXJ4"/>
<dbReference type="InterPro" id="IPR003918">
    <property type="entry name" value="NADH_UbQ_OxRdtase"/>
</dbReference>
<keyword evidence="14 17" id="KW-0496">Mitochondrion</keyword>
<organism evidence="20">
    <name type="scientific">Janus sp. 1 GYN-2022e</name>
    <dbReference type="NCBI Taxonomy" id="3003421"/>
    <lineage>
        <taxon>Eukaryota</taxon>
        <taxon>Metazoa</taxon>
        <taxon>Ecdysozoa</taxon>
        <taxon>Arthropoda</taxon>
        <taxon>Hexapoda</taxon>
        <taxon>Insecta</taxon>
        <taxon>Pterygota</taxon>
        <taxon>Neoptera</taxon>
        <taxon>Endopterygota</taxon>
        <taxon>Hymenoptera</taxon>
        <taxon>Cephoidea</taxon>
        <taxon>Cephidae</taxon>
        <taxon>Janus</taxon>
    </lineage>
</organism>
<feature type="transmembrane region" description="Helical" evidence="17">
    <location>
        <begin position="312"/>
        <end position="333"/>
    </location>
</feature>
<accession>A0A9E9BXJ4</accession>
<feature type="transmembrane region" description="Helical" evidence="17">
    <location>
        <begin position="378"/>
        <end position="400"/>
    </location>
</feature>
<keyword evidence="6 17" id="KW-0813">Transport</keyword>
<dbReference type="InterPro" id="IPR000260">
    <property type="entry name" value="NADH4_N"/>
</dbReference>
<geneLocation type="mitochondrion" evidence="20"/>
<dbReference type="PANTHER" id="PTHR43507">
    <property type="entry name" value="NADH-UBIQUINONE OXIDOREDUCTASE CHAIN 4"/>
    <property type="match status" value="1"/>
</dbReference>
<keyword evidence="11 17" id="KW-1133">Transmembrane helix</keyword>
<evidence type="ECO:0000256" key="7">
    <source>
        <dbReference type="ARBA" id="ARBA00022660"/>
    </source>
</evidence>
<keyword evidence="15 17" id="KW-0472">Membrane</keyword>
<feature type="transmembrane region" description="Helical" evidence="17">
    <location>
        <begin position="58"/>
        <end position="82"/>
    </location>
</feature>
<reference evidence="20" key="1">
    <citation type="submission" date="2021-12" db="EMBL/GenBank/DDBJ databases">
        <authorList>
            <person name="Niu G."/>
            <person name="Li D."/>
            <person name="Tan B."/>
            <person name="Xu J."/>
            <person name="Wei M."/>
        </authorList>
    </citation>
    <scope>NUCLEOTIDE SEQUENCE</scope>
</reference>
<dbReference type="PRINTS" id="PR01437">
    <property type="entry name" value="NUOXDRDTASE4"/>
</dbReference>
<comment type="function">
    <text evidence="17">Core subunit of the mitochondrial membrane respiratory chain NADH dehydrogenase (Complex I) which catalyzes electron transfer from NADH through the respiratory chain, using ubiquinone as an electron acceptor. Essential for the catalytic activity and assembly of complex I.</text>
</comment>
<keyword evidence="7 17" id="KW-0679">Respiratory chain</keyword>
<evidence type="ECO:0000256" key="12">
    <source>
        <dbReference type="ARBA" id="ARBA00023027"/>
    </source>
</evidence>
<dbReference type="Pfam" id="PF00361">
    <property type="entry name" value="Proton_antipo_M"/>
    <property type="match status" value="1"/>
</dbReference>
<evidence type="ECO:0000256" key="10">
    <source>
        <dbReference type="ARBA" id="ARBA00022982"/>
    </source>
</evidence>
<feature type="transmembrane region" description="Helical" evidence="17">
    <location>
        <begin position="148"/>
        <end position="172"/>
    </location>
</feature>
<evidence type="ECO:0000256" key="16">
    <source>
        <dbReference type="ARBA" id="ARBA00049551"/>
    </source>
</evidence>
<name>A0A9E9BXJ4_9HYME</name>
<dbReference type="GO" id="GO:0003954">
    <property type="term" value="F:NADH dehydrogenase activity"/>
    <property type="evidence" value="ECO:0007669"/>
    <property type="project" value="TreeGrafter"/>
</dbReference>
<evidence type="ECO:0000256" key="15">
    <source>
        <dbReference type="ARBA" id="ARBA00023136"/>
    </source>
</evidence>
<evidence type="ECO:0000256" key="11">
    <source>
        <dbReference type="ARBA" id="ARBA00022989"/>
    </source>
</evidence>
<feature type="transmembrane region" description="Helical" evidence="17">
    <location>
        <begin position="6"/>
        <end position="25"/>
    </location>
</feature>
<gene>
    <name evidence="20" type="primary">ND4</name>
</gene>
<dbReference type="Pfam" id="PF01059">
    <property type="entry name" value="Oxidored_q5_N"/>
    <property type="match status" value="1"/>
</dbReference>
<keyword evidence="12 17" id="KW-0520">NAD</keyword>
<keyword evidence="9" id="KW-1278">Translocase</keyword>
<comment type="function">
    <text evidence="1">Core subunit of the mitochondrial membrane respiratory chain NADH dehydrogenase (Complex I) that is believed to belong to the minimal assembly required for catalysis. Complex I functions in the transfer of electrons from NADH to the respiratory chain. The immediate electron acceptor for the enzyme is believed to be ubiquinone.</text>
</comment>
<keyword evidence="8 17" id="KW-0812">Transmembrane</keyword>
<evidence type="ECO:0000256" key="9">
    <source>
        <dbReference type="ARBA" id="ARBA00022967"/>
    </source>
</evidence>
<feature type="transmembrane region" description="Helical" evidence="17">
    <location>
        <begin position="32"/>
        <end position="52"/>
    </location>
</feature>
<sequence length="452" mass="52590">MVKYFIFVVMLIMIIYMMKGGLKMIHILFQNLILLLFLSFFFEFSFMSFNFFDFSSLQYFYGLDYFSFWMIILSMWVIVLMMLASGSVVKMNKFLYLFVVNLLIMLLFLIFAFSVLNFFLFYFFFEASLIPTMLLVLGWGYQIERVNAVMYMIMYTMFFSFPFLVGILYVFYDFGSVDIILLGEMKIEIDFSYFYYLMTNIFFVKMPMFSIHGWLPKAHVEAPVAGSMILAGVMLKLGGYGLYRILFIFEDCWFDNNLSYLIFSLVGGVYLSFVCIWQVDMKAMVAYSSVVHMSLVIGGLLSLGLIGVHGAFMMMLAHGLCSSGMFCMVNMIYERTLSRSLVINKGLLIYSPVMMMMWFFLCVGNMSAPPSLNLISEIFLLISLISVSGWLFILLMVIMFVNSCYSLYLYSYVCYGGALNWPMFHVFSVREYMVILMHLVPLNLLIMSINFF</sequence>
<dbReference type="GO" id="GO:0042773">
    <property type="term" value="P:ATP synthesis coupled electron transport"/>
    <property type="evidence" value="ECO:0007669"/>
    <property type="project" value="InterPro"/>
</dbReference>
<feature type="transmembrane region" description="Helical" evidence="17">
    <location>
        <begin position="284"/>
        <end position="306"/>
    </location>
</feature>
<evidence type="ECO:0000256" key="6">
    <source>
        <dbReference type="ARBA" id="ARBA00022448"/>
    </source>
</evidence>
<feature type="domain" description="NADH:ubiquinone oxidoreductase chain 4 N-terminal" evidence="19">
    <location>
        <begin position="1"/>
        <end position="112"/>
    </location>
</feature>
<evidence type="ECO:0000256" key="17">
    <source>
        <dbReference type="RuleBase" id="RU003297"/>
    </source>
</evidence>
<dbReference type="GO" id="GO:0031966">
    <property type="term" value="C:mitochondrial membrane"/>
    <property type="evidence" value="ECO:0007669"/>
    <property type="project" value="UniProtKB-SubCell"/>
</dbReference>
<feature type="transmembrane region" description="Helical" evidence="17">
    <location>
        <begin position="432"/>
        <end position="451"/>
    </location>
</feature>